<feature type="chain" id="PRO_5046350628" description="Cytochrome C Planctomycete-type domain-containing protein" evidence="1">
    <location>
        <begin position="19"/>
        <end position="137"/>
    </location>
</feature>
<protein>
    <recommendedName>
        <fullName evidence="4">Cytochrome C Planctomycete-type domain-containing protein</fullName>
    </recommendedName>
</protein>
<accession>A0ABT4UPF9</accession>
<keyword evidence="3" id="KW-1185">Reference proteome</keyword>
<evidence type="ECO:0000313" key="3">
    <source>
        <dbReference type="Proteomes" id="UP001210231"/>
    </source>
</evidence>
<feature type="signal peptide" evidence="1">
    <location>
        <begin position="1"/>
        <end position="18"/>
    </location>
</feature>
<name>A0ABT4UPF9_9BACT</name>
<evidence type="ECO:0000313" key="2">
    <source>
        <dbReference type="EMBL" id="MDA3616658.1"/>
    </source>
</evidence>
<comment type="caution">
    <text evidence="2">The sequence shown here is derived from an EMBL/GenBank/DDBJ whole genome shotgun (WGS) entry which is preliminary data.</text>
</comment>
<organism evidence="2 3">
    <name type="scientific">Polluticaenibacter yanchengensis</name>
    <dbReference type="NCBI Taxonomy" id="3014562"/>
    <lineage>
        <taxon>Bacteria</taxon>
        <taxon>Pseudomonadati</taxon>
        <taxon>Bacteroidota</taxon>
        <taxon>Chitinophagia</taxon>
        <taxon>Chitinophagales</taxon>
        <taxon>Chitinophagaceae</taxon>
        <taxon>Polluticaenibacter</taxon>
    </lineage>
</organism>
<dbReference type="RefSeq" id="WP_407032988.1">
    <property type="nucleotide sequence ID" value="NZ_JAQGEF010000038.1"/>
</dbReference>
<dbReference type="PROSITE" id="PS51257">
    <property type="entry name" value="PROKAR_LIPOPROTEIN"/>
    <property type="match status" value="1"/>
</dbReference>
<evidence type="ECO:0000256" key="1">
    <source>
        <dbReference type="SAM" id="SignalP"/>
    </source>
</evidence>
<dbReference type="Proteomes" id="UP001210231">
    <property type="component" value="Unassembled WGS sequence"/>
</dbReference>
<proteinExistence type="predicted"/>
<sequence length="137" mass="15619">MKISTTIIFICSFIFIIAACSQSKKQVTTPTDNKVLTKRTNDTITLAVNTDTLNNIHKISYTKDVRPLVMEYCGPCHTGGRNSDLHVYEECKEMNDDNIIRMRLPVDDSEFMPVRRAPLSDSLINIFVQWGKDGYLK</sequence>
<evidence type="ECO:0008006" key="4">
    <source>
        <dbReference type="Google" id="ProtNLM"/>
    </source>
</evidence>
<reference evidence="2 3" key="1">
    <citation type="submission" date="2022-12" db="EMBL/GenBank/DDBJ databases">
        <title>Chitinophagaceae gen. sp. nov., a new member of the family Chitinophagaceae, isolated from soil in a chemical factory.</title>
        <authorList>
            <person name="Ke Z."/>
        </authorList>
    </citation>
    <scope>NUCLEOTIDE SEQUENCE [LARGE SCALE GENOMIC DNA]</scope>
    <source>
        <strain evidence="2 3">LY-5</strain>
    </source>
</reference>
<gene>
    <name evidence="2" type="ORF">O3P16_17740</name>
</gene>
<keyword evidence="1" id="KW-0732">Signal</keyword>
<dbReference type="EMBL" id="JAQGEF010000038">
    <property type="protein sequence ID" value="MDA3616658.1"/>
    <property type="molecule type" value="Genomic_DNA"/>
</dbReference>